<reference evidence="1" key="1">
    <citation type="journal article" date="2023" name="PLoS Negl. Trop. Dis.">
        <title>A genome sequence for Biomphalaria pfeifferi, the major vector snail for the human-infecting parasite Schistosoma mansoni.</title>
        <authorList>
            <person name="Bu L."/>
            <person name="Lu L."/>
            <person name="Laidemitt M.R."/>
            <person name="Zhang S.M."/>
            <person name="Mutuku M."/>
            <person name="Mkoji G."/>
            <person name="Steinauer M."/>
            <person name="Loker E.S."/>
        </authorList>
    </citation>
    <scope>NUCLEOTIDE SEQUENCE</scope>
    <source>
        <strain evidence="1">KasaAsao</strain>
    </source>
</reference>
<gene>
    <name evidence="1" type="ORF">Bpfe_021284</name>
</gene>
<proteinExistence type="predicted"/>
<accession>A0AAD8F3P6</accession>
<evidence type="ECO:0000313" key="1">
    <source>
        <dbReference type="EMBL" id="KAK0049191.1"/>
    </source>
</evidence>
<keyword evidence="2" id="KW-1185">Reference proteome</keyword>
<sequence>MGRKHIYHRFTFHCYCHGWPRLGSLQSKENTRSGIAPTQARTLTNVLCLNVASGKRTLLILFGLRSGFHFLLHDLYN</sequence>
<reference evidence="1" key="2">
    <citation type="submission" date="2023-04" db="EMBL/GenBank/DDBJ databases">
        <authorList>
            <person name="Bu L."/>
            <person name="Lu L."/>
            <person name="Laidemitt M.R."/>
            <person name="Zhang S.M."/>
            <person name="Mutuku M."/>
            <person name="Mkoji G."/>
            <person name="Steinauer M."/>
            <person name="Loker E.S."/>
        </authorList>
    </citation>
    <scope>NUCLEOTIDE SEQUENCE</scope>
    <source>
        <strain evidence="1">KasaAsao</strain>
        <tissue evidence="1">Whole Snail</tissue>
    </source>
</reference>
<dbReference type="EMBL" id="JASAOG010000128">
    <property type="protein sequence ID" value="KAK0049191.1"/>
    <property type="molecule type" value="Genomic_DNA"/>
</dbReference>
<name>A0AAD8F3P6_BIOPF</name>
<comment type="caution">
    <text evidence="1">The sequence shown here is derived from an EMBL/GenBank/DDBJ whole genome shotgun (WGS) entry which is preliminary data.</text>
</comment>
<dbReference type="AlphaFoldDB" id="A0AAD8F3P6"/>
<feature type="non-terminal residue" evidence="1">
    <location>
        <position position="77"/>
    </location>
</feature>
<protein>
    <submittedName>
        <fullName evidence="1">Uncharacterized protein</fullName>
    </submittedName>
</protein>
<organism evidence="1 2">
    <name type="scientific">Biomphalaria pfeifferi</name>
    <name type="common">Bloodfluke planorb</name>
    <name type="synonym">Freshwater snail</name>
    <dbReference type="NCBI Taxonomy" id="112525"/>
    <lineage>
        <taxon>Eukaryota</taxon>
        <taxon>Metazoa</taxon>
        <taxon>Spiralia</taxon>
        <taxon>Lophotrochozoa</taxon>
        <taxon>Mollusca</taxon>
        <taxon>Gastropoda</taxon>
        <taxon>Heterobranchia</taxon>
        <taxon>Euthyneura</taxon>
        <taxon>Panpulmonata</taxon>
        <taxon>Hygrophila</taxon>
        <taxon>Lymnaeoidea</taxon>
        <taxon>Planorbidae</taxon>
        <taxon>Biomphalaria</taxon>
    </lineage>
</organism>
<dbReference type="Proteomes" id="UP001233172">
    <property type="component" value="Unassembled WGS sequence"/>
</dbReference>
<evidence type="ECO:0000313" key="2">
    <source>
        <dbReference type="Proteomes" id="UP001233172"/>
    </source>
</evidence>